<dbReference type="AlphaFoldDB" id="A0A1M4XAJ8"/>
<dbReference type="Proteomes" id="UP000184368">
    <property type="component" value="Unassembled WGS sequence"/>
</dbReference>
<evidence type="ECO:0000313" key="2">
    <source>
        <dbReference type="Proteomes" id="UP000184368"/>
    </source>
</evidence>
<dbReference type="STRING" id="1302690.BUE76_05880"/>
<keyword evidence="2" id="KW-1185">Reference proteome</keyword>
<dbReference type="EMBL" id="FQUO01000003">
    <property type="protein sequence ID" value="SHE90534.1"/>
    <property type="molecule type" value="Genomic_DNA"/>
</dbReference>
<gene>
    <name evidence="1" type="ORF">SAMN05444008_103305</name>
</gene>
<proteinExistence type="predicted"/>
<protein>
    <submittedName>
        <fullName evidence="1">Uncharacterized protein</fullName>
    </submittedName>
</protein>
<accession>A0A1M4XAJ8</accession>
<organism evidence="1 2">
    <name type="scientific">Cnuella takakiae</name>
    <dbReference type="NCBI Taxonomy" id="1302690"/>
    <lineage>
        <taxon>Bacteria</taxon>
        <taxon>Pseudomonadati</taxon>
        <taxon>Bacteroidota</taxon>
        <taxon>Chitinophagia</taxon>
        <taxon>Chitinophagales</taxon>
        <taxon>Chitinophagaceae</taxon>
        <taxon>Cnuella</taxon>
    </lineage>
</organism>
<sequence>MPNLRKALERYLPKINHRRCSMLKEIKLKIVLQNPVEGVLYGLQKGKGSDYDTLQPQPGAGKDLNFEFAVQIKQSASQGISMSGPYVQGLAGSRFIYITIGSYAGQNAAPWSGRLKVPIAEDDFSTAVSEEDAACWSCFVPGSTAEGKPVFATVKAFGGWSKHNLSDCIGT</sequence>
<name>A0A1M4XAJ8_9BACT</name>
<reference evidence="1 2" key="1">
    <citation type="submission" date="2016-11" db="EMBL/GenBank/DDBJ databases">
        <authorList>
            <person name="Jaros S."/>
            <person name="Januszkiewicz K."/>
            <person name="Wedrychowicz H."/>
        </authorList>
    </citation>
    <scope>NUCLEOTIDE SEQUENCE [LARGE SCALE GENOMIC DNA]</scope>
    <source>
        <strain evidence="1 2">DSM 26897</strain>
    </source>
</reference>
<dbReference type="Pfam" id="PF19452">
    <property type="entry name" value="DUF5990"/>
    <property type="match status" value="1"/>
</dbReference>
<evidence type="ECO:0000313" key="1">
    <source>
        <dbReference type="EMBL" id="SHE90534.1"/>
    </source>
</evidence>
<dbReference type="InterPro" id="IPR046032">
    <property type="entry name" value="DUF5990"/>
</dbReference>